<keyword evidence="2 5" id="KW-0812">Transmembrane</keyword>
<comment type="similarity">
    <text evidence="1 2">Belongs to the outer membrane factor (OMF) (TC 1.B.17) family.</text>
</comment>
<dbReference type="EMBL" id="CP036318">
    <property type="protein sequence ID" value="QDV56430.1"/>
    <property type="molecule type" value="Genomic_DNA"/>
</dbReference>
<evidence type="ECO:0000256" key="4">
    <source>
        <dbReference type="SAM" id="MobiDB-lite"/>
    </source>
</evidence>
<feature type="transmembrane region" description="Helical" evidence="5">
    <location>
        <begin position="31"/>
        <end position="52"/>
    </location>
</feature>
<evidence type="ECO:0000256" key="2">
    <source>
        <dbReference type="RuleBase" id="RU362097"/>
    </source>
</evidence>
<evidence type="ECO:0000256" key="3">
    <source>
        <dbReference type="SAM" id="Coils"/>
    </source>
</evidence>
<sequence>MANHVADQRRSNYRSNCVVTAADAADYRRGIATSFAAVVMLLLLLPLVVLVGCASKGPMPSFAASSLPPMSESGETIAPERWWTTFDDDGLDREVNLALGDNFDLAVALSRLRAAQAVTRIAASDWCWDVNGFSESSRTFGPGRDASQMTWGLDASYQVDLFGQIRSRVDAERFRTDATRSDYQAVALSLSAEVARTWYSLIESYAQIKLLEEQVETNREGLKAVELRYAEVGEGGPNVLRQQQLVQSTMEQMVVVRAGIEVLEHQLAVLTGQPPQTARYQPGDELPELPPMPFAGLPADLLNRRPDVRAAYFALAAADRDVAAAVSDQYPRLNLGASIVNSAQNPETLFRDWFLSLGGQLIGPIIDGGQRRAEVARTQAVVWQRFSEYRQTTLIALQEVEDALALERRQIERIELLEAQLESAELASQQLLQYFITGNTSYLDVLSAAQSRQSLQRSLLSARLDLIQIRIGLYLALAGAFDTRPIENNGLLLDAPRLTSDTDFDDSDAGELLPPPAGMPVDASPAPTELPSPAAGSGTVKPAKEFDLNE</sequence>
<evidence type="ECO:0000256" key="5">
    <source>
        <dbReference type="SAM" id="Phobius"/>
    </source>
</evidence>
<reference evidence="6 7" key="1">
    <citation type="submission" date="2019-02" db="EMBL/GenBank/DDBJ databases">
        <title>Deep-cultivation of Planctomycetes and their phenomic and genomic characterization uncovers novel biology.</title>
        <authorList>
            <person name="Wiegand S."/>
            <person name="Jogler M."/>
            <person name="Boedeker C."/>
            <person name="Pinto D."/>
            <person name="Vollmers J."/>
            <person name="Rivas-Marin E."/>
            <person name="Kohn T."/>
            <person name="Peeters S.H."/>
            <person name="Heuer A."/>
            <person name="Rast P."/>
            <person name="Oberbeckmann S."/>
            <person name="Bunk B."/>
            <person name="Jeske O."/>
            <person name="Meyerdierks A."/>
            <person name="Storesund J.E."/>
            <person name="Kallscheuer N."/>
            <person name="Luecker S."/>
            <person name="Lage O.M."/>
            <person name="Pohl T."/>
            <person name="Merkel B.J."/>
            <person name="Hornburger P."/>
            <person name="Mueller R.-W."/>
            <person name="Bruemmer F."/>
            <person name="Labrenz M."/>
            <person name="Spormann A.M."/>
            <person name="Op den Camp H."/>
            <person name="Overmann J."/>
            <person name="Amann R."/>
            <person name="Jetten M.S.M."/>
            <person name="Mascher T."/>
            <person name="Medema M.H."/>
            <person name="Devos D.P."/>
            <person name="Kaster A.-K."/>
            <person name="Ovreas L."/>
            <person name="Rohde M."/>
            <person name="Galperin M.Y."/>
            <person name="Jogler C."/>
        </authorList>
    </citation>
    <scope>NUCLEOTIDE SEQUENCE [LARGE SCALE GENOMIC DNA]</scope>
    <source>
        <strain evidence="6 7">Mal33</strain>
    </source>
</reference>
<dbReference type="InterPro" id="IPR010131">
    <property type="entry name" value="MdtP/NodT-like"/>
</dbReference>
<keyword evidence="5" id="KW-1133">Transmembrane helix</keyword>
<dbReference type="Gene3D" id="1.20.1600.10">
    <property type="entry name" value="Outer membrane efflux proteins (OEP)"/>
    <property type="match status" value="1"/>
</dbReference>
<protein>
    <submittedName>
        <fullName evidence="6">Cation efflux system protein CusC</fullName>
    </submittedName>
</protein>
<feature type="region of interest" description="Disordered" evidence="4">
    <location>
        <begin position="503"/>
        <end position="550"/>
    </location>
</feature>
<keyword evidence="7" id="KW-1185">Reference proteome</keyword>
<dbReference type="NCBIfam" id="TIGR01845">
    <property type="entry name" value="outer_NodT"/>
    <property type="match status" value="1"/>
</dbReference>
<evidence type="ECO:0000256" key="1">
    <source>
        <dbReference type="ARBA" id="ARBA00007613"/>
    </source>
</evidence>
<keyword evidence="2" id="KW-0564">Palmitate</keyword>
<dbReference type="PANTHER" id="PTHR30203">
    <property type="entry name" value="OUTER MEMBRANE CATION EFFLUX PROTEIN"/>
    <property type="match status" value="1"/>
</dbReference>
<feature type="coiled-coil region" evidence="3">
    <location>
        <begin position="397"/>
        <end position="434"/>
    </location>
</feature>
<keyword evidence="2" id="KW-0449">Lipoprotein</keyword>
<keyword evidence="3" id="KW-0175">Coiled coil</keyword>
<keyword evidence="2 5" id="KW-0472">Membrane</keyword>
<dbReference type="SUPFAM" id="SSF56954">
    <property type="entry name" value="Outer membrane efflux proteins (OEP)"/>
    <property type="match status" value="1"/>
</dbReference>
<evidence type="ECO:0000313" key="6">
    <source>
        <dbReference type="EMBL" id="QDV56430.1"/>
    </source>
</evidence>
<proteinExistence type="inferred from homology"/>
<organism evidence="6 7">
    <name type="scientific">Rosistilla oblonga</name>
    <dbReference type="NCBI Taxonomy" id="2527990"/>
    <lineage>
        <taxon>Bacteria</taxon>
        <taxon>Pseudomonadati</taxon>
        <taxon>Planctomycetota</taxon>
        <taxon>Planctomycetia</taxon>
        <taxon>Pirellulales</taxon>
        <taxon>Pirellulaceae</taxon>
        <taxon>Rosistilla</taxon>
    </lineage>
</organism>
<dbReference type="GO" id="GO:0015562">
    <property type="term" value="F:efflux transmembrane transporter activity"/>
    <property type="evidence" value="ECO:0007669"/>
    <property type="project" value="InterPro"/>
</dbReference>
<dbReference type="InterPro" id="IPR003423">
    <property type="entry name" value="OMP_efflux"/>
</dbReference>
<dbReference type="AlphaFoldDB" id="A0A518ITN9"/>
<name>A0A518ITN9_9BACT</name>
<dbReference type="PANTHER" id="PTHR30203:SF33">
    <property type="entry name" value="BLR4455 PROTEIN"/>
    <property type="match status" value="1"/>
</dbReference>
<dbReference type="Gene3D" id="2.20.200.10">
    <property type="entry name" value="Outer membrane efflux proteins (OEP)"/>
    <property type="match status" value="1"/>
</dbReference>
<evidence type="ECO:0000313" key="7">
    <source>
        <dbReference type="Proteomes" id="UP000316770"/>
    </source>
</evidence>
<dbReference type="Proteomes" id="UP000316770">
    <property type="component" value="Chromosome"/>
</dbReference>
<dbReference type="Pfam" id="PF02321">
    <property type="entry name" value="OEP"/>
    <property type="match status" value="2"/>
</dbReference>
<keyword evidence="2" id="KW-1134">Transmembrane beta strand</keyword>
<gene>
    <name evidence="6" type="primary">cusC_2</name>
    <name evidence="6" type="ORF">Mal33_24200</name>
</gene>
<dbReference type="GO" id="GO:0005886">
    <property type="term" value="C:plasma membrane"/>
    <property type="evidence" value="ECO:0007669"/>
    <property type="project" value="UniProtKB-SubCell"/>
</dbReference>
<accession>A0A518ITN9</accession>
<comment type="subcellular location">
    <subcellularLocation>
        <location evidence="2">Cell membrane</location>
        <topology evidence="2">Lipid-anchor</topology>
    </subcellularLocation>
</comment>